<evidence type="ECO:0000256" key="4">
    <source>
        <dbReference type="ARBA" id="ARBA00022525"/>
    </source>
</evidence>
<dbReference type="PROSITE" id="PS51257">
    <property type="entry name" value="PROKAR_LIPOPROTEIN"/>
    <property type="match status" value="1"/>
</dbReference>
<evidence type="ECO:0000256" key="6">
    <source>
        <dbReference type="ARBA" id="ARBA00022801"/>
    </source>
</evidence>
<evidence type="ECO:0000313" key="13">
    <source>
        <dbReference type="EMBL" id="SDC11185.1"/>
    </source>
</evidence>
<dbReference type="InterPro" id="IPR015500">
    <property type="entry name" value="Peptidase_S8_subtilisin-rel"/>
</dbReference>
<dbReference type="InterPro" id="IPR023828">
    <property type="entry name" value="Peptidase_S8_Ser-AS"/>
</dbReference>
<gene>
    <name evidence="13" type="ORF">SAMN05421737_105194</name>
</gene>
<evidence type="ECO:0000256" key="2">
    <source>
        <dbReference type="ARBA" id="ARBA00004613"/>
    </source>
</evidence>
<dbReference type="OrthoDB" id="9798386at2"/>
<dbReference type="InterPro" id="IPR034084">
    <property type="entry name" value="Thermitase-like_dom"/>
</dbReference>
<evidence type="ECO:0000313" key="14">
    <source>
        <dbReference type="Proteomes" id="UP000242662"/>
    </source>
</evidence>
<feature type="active site" description="Charge relay system" evidence="9">
    <location>
        <position position="375"/>
    </location>
</feature>
<keyword evidence="5 9" id="KW-0645">Protease</keyword>
<dbReference type="PROSITE" id="PS00138">
    <property type="entry name" value="SUBTILASE_SER"/>
    <property type="match status" value="1"/>
</dbReference>
<keyword evidence="11" id="KW-0732">Signal</keyword>
<organism evidence="13 14">
    <name type="scientific">Shouchella lonarensis</name>
    <dbReference type="NCBI Taxonomy" id="1464122"/>
    <lineage>
        <taxon>Bacteria</taxon>
        <taxon>Bacillati</taxon>
        <taxon>Bacillota</taxon>
        <taxon>Bacilli</taxon>
        <taxon>Bacillales</taxon>
        <taxon>Bacillaceae</taxon>
        <taxon>Shouchella</taxon>
    </lineage>
</organism>
<dbReference type="PRINTS" id="PR00723">
    <property type="entry name" value="SUBTILISIN"/>
</dbReference>
<evidence type="ECO:0000256" key="3">
    <source>
        <dbReference type="ARBA" id="ARBA00011073"/>
    </source>
</evidence>
<name>A0A1G6IYN5_9BACI</name>
<keyword evidence="4" id="KW-0964">Secreted</keyword>
<protein>
    <submittedName>
        <fullName evidence="13">Serine protease, subtilisin family</fullName>
    </submittedName>
</protein>
<dbReference type="GO" id="GO:0005576">
    <property type="term" value="C:extracellular region"/>
    <property type="evidence" value="ECO:0007669"/>
    <property type="project" value="UniProtKB-SubCell"/>
</dbReference>
<reference evidence="14" key="1">
    <citation type="submission" date="2016-09" db="EMBL/GenBank/DDBJ databases">
        <authorList>
            <person name="Varghese N."/>
            <person name="Submissions S."/>
        </authorList>
    </citation>
    <scope>NUCLEOTIDE SEQUENCE [LARGE SCALE GENOMIC DNA]</scope>
    <source>
        <strain evidence="14">25nlg</strain>
    </source>
</reference>
<dbReference type="SUPFAM" id="SSF52743">
    <property type="entry name" value="Subtilisin-like"/>
    <property type="match status" value="1"/>
</dbReference>
<dbReference type="RefSeq" id="WP_090775542.1">
    <property type="nucleotide sequence ID" value="NZ_FMYM01000005.1"/>
</dbReference>
<evidence type="ECO:0000256" key="10">
    <source>
        <dbReference type="RuleBase" id="RU003355"/>
    </source>
</evidence>
<dbReference type="AlphaFoldDB" id="A0A1G6IYN5"/>
<feature type="signal peptide" evidence="11">
    <location>
        <begin position="1"/>
        <end position="20"/>
    </location>
</feature>
<keyword evidence="14" id="KW-1185">Reference proteome</keyword>
<evidence type="ECO:0000256" key="1">
    <source>
        <dbReference type="ARBA" id="ARBA00001913"/>
    </source>
</evidence>
<dbReference type="InterPro" id="IPR036852">
    <property type="entry name" value="Peptidase_S8/S53_dom_sf"/>
</dbReference>
<dbReference type="InterPro" id="IPR050131">
    <property type="entry name" value="Peptidase_S8_subtilisin-like"/>
</dbReference>
<dbReference type="STRING" id="1464122.SAMN05421737_105194"/>
<dbReference type="Gene3D" id="3.40.50.200">
    <property type="entry name" value="Peptidase S8/S53 domain"/>
    <property type="match status" value="1"/>
</dbReference>
<proteinExistence type="inferred from homology"/>
<evidence type="ECO:0000256" key="9">
    <source>
        <dbReference type="PROSITE-ProRule" id="PRU01240"/>
    </source>
</evidence>
<comment type="cofactor">
    <cofactor evidence="1">
        <name>Ca(2+)</name>
        <dbReference type="ChEBI" id="CHEBI:29108"/>
    </cofactor>
</comment>
<feature type="active site" description="Charge relay system" evidence="9">
    <location>
        <position position="529"/>
    </location>
</feature>
<dbReference type="PANTHER" id="PTHR43806">
    <property type="entry name" value="PEPTIDASE S8"/>
    <property type="match status" value="1"/>
</dbReference>
<evidence type="ECO:0000256" key="11">
    <source>
        <dbReference type="SAM" id="SignalP"/>
    </source>
</evidence>
<feature type="chain" id="PRO_5017330439" evidence="11">
    <location>
        <begin position="21"/>
        <end position="590"/>
    </location>
</feature>
<dbReference type="InterPro" id="IPR023827">
    <property type="entry name" value="Peptidase_S8_Asp-AS"/>
</dbReference>
<feature type="domain" description="Peptidase S8/S53" evidence="12">
    <location>
        <begin position="333"/>
        <end position="577"/>
    </location>
</feature>
<accession>A0A1G6IYN5</accession>
<comment type="similarity">
    <text evidence="3 9 10">Belongs to the peptidase S8 family.</text>
</comment>
<feature type="active site" description="Charge relay system" evidence="9">
    <location>
        <position position="342"/>
    </location>
</feature>
<dbReference type="InterPro" id="IPR022398">
    <property type="entry name" value="Peptidase_S8_His-AS"/>
</dbReference>
<dbReference type="EMBL" id="FMYM01000005">
    <property type="protein sequence ID" value="SDC11185.1"/>
    <property type="molecule type" value="Genomic_DNA"/>
</dbReference>
<dbReference type="PROSITE" id="PS51892">
    <property type="entry name" value="SUBTILASE"/>
    <property type="match status" value="1"/>
</dbReference>
<dbReference type="PROSITE" id="PS00136">
    <property type="entry name" value="SUBTILASE_ASP"/>
    <property type="match status" value="1"/>
</dbReference>
<evidence type="ECO:0000259" key="12">
    <source>
        <dbReference type="Pfam" id="PF00082"/>
    </source>
</evidence>
<evidence type="ECO:0000256" key="7">
    <source>
        <dbReference type="ARBA" id="ARBA00022825"/>
    </source>
</evidence>
<dbReference type="CDD" id="cd07484">
    <property type="entry name" value="Peptidases_S8_Thermitase_like"/>
    <property type="match status" value="1"/>
</dbReference>
<keyword evidence="8" id="KW-0106">Calcium</keyword>
<keyword evidence="7 9" id="KW-0720">Serine protease</keyword>
<sequence>MRLKGCLTVLVILFFVQACAPQTGPIEQKGALSMTAEKRKSYVPLAAKNRLMAQDLARTTTLFVSSLSQQLERWGETKDLTLKGDFQLELTRHPYIEGFAMLNQDETPRITAGSLSTIDKAKLTHHNQGQHYSDPYDVNGEKRLLLAKDCEDGRLLIGEVNLSFIQSYLTDVASIADSNGTFFIAGEDPDVQFDTMKDVPDGLKGETVPGLGWNIYVQSKEETKESPFHPSQAVVKLARGIEITTWLADHSQYKLISANDPYFVLQQDGKEVTRIIEDLRQQQDISFAEPNYAFVNQVLTQPENIRPNDEFFKPHQWNLPQIESEEGWAFSNGKNTTIAIIDTGVDPRHPDLRGKLVDGYNAIHDNSDFHDENGHGTHVAGIAAAMTNNVEGIAGVSWESKIMPIKALDADGEGSSYSVARAIYWAVDHGADIINLSLGDYEQANILYEAIQYAYANDIVLISASGNDNDDALMYPAAYPEVITVAAVDENRNRAFFSNYGTHVDVAAPGEHIASTYLDQQYVVLSGTSMAAPHVAGLAALVRSAQPTLTNAEVGELIMKMADSSGRSAHDMYYGFGEINVKETLRSIQD</sequence>
<evidence type="ECO:0000256" key="8">
    <source>
        <dbReference type="ARBA" id="ARBA00022837"/>
    </source>
</evidence>
<evidence type="ECO:0000256" key="5">
    <source>
        <dbReference type="ARBA" id="ARBA00022670"/>
    </source>
</evidence>
<dbReference type="InterPro" id="IPR000209">
    <property type="entry name" value="Peptidase_S8/S53_dom"/>
</dbReference>
<dbReference type="Proteomes" id="UP000242662">
    <property type="component" value="Unassembled WGS sequence"/>
</dbReference>
<dbReference type="GO" id="GO:0004252">
    <property type="term" value="F:serine-type endopeptidase activity"/>
    <property type="evidence" value="ECO:0007669"/>
    <property type="project" value="UniProtKB-UniRule"/>
</dbReference>
<dbReference type="Pfam" id="PF00082">
    <property type="entry name" value="Peptidase_S8"/>
    <property type="match status" value="1"/>
</dbReference>
<dbReference type="GO" id="GO:0006508">
    <property type="term" value="P:proteolysis"/>
    <property type="evidence" value="ECO:0007669"/>
    <property type="project" value="UniProtKB-KW"/>
</dbReference>
<dbReference type="PROSITE" id="PS00137">
    <property type="entry name" value="SUBTILASE_HIS"/>
    <property type="match status" value="1"/>
</dbReference>
<dbReference type="PANTHER" id="PTHR43806:SF11">
    <property type="entry name" value="CEREVISIN-RELATED"/>
    <property type="match status" value="1"/>
</dbReference>
<keyword evidence="6 9" id="KW-0378">Hydrolase</keyword>
<comment type="subcellular location">
    <subcellularLocation>
        <location evidence="2">Secreted</location>
    </subcellularLocation>
</comment>